<gene>
    <name evidence="5" type="primary">srp19</name>
    <name evidence="8" type="ORF">ENL48_05180</name>
    <name evidence="7" type="ORF">ENT89_00270</name>
    <name evidence="6" type="ORF">ENX77_02890</name>
</gene>
<evidence type="ECO:0000256" key="2">
    <source>
        <dbReference type="ARBA" id="ARBA00022490"/>
    </source>
</evidence>
<evidence type="ECO:0000256" key="1">
    <source>
        <dbReference type="ARBA" id="ARBA00004496"/>
    </source>
</evidence>
<sequence>MTSLEGGGNSYVIWTVNLDRKKSRKEGRRIPKRFAVPNVRLDELAKACETLGLKYVVERKKYPKCWWEEGGRVRVEKKMKKGKLMILLAEKIREIRG</sequence>
<dbReference type="Gene3D" id="3.30.56.30">
    <property type="entry name" value="Signal recognition particle, SRP19-like subunit"/>
    <property type="match status" value="1"/>
</dbReference>
<name>A0A7C4S5A6_9EURY</name>
<dbReference type="PANTHER" id="PTHR17453:SF0">
    <property type="entry name" value="SIGNAL RECOGNITION PARTICLE 19 KDA PROTEIN"/>
    <property type="match status" value="1"/>
</dbReference>
<protein>
    <recommendedName>
        <fullName evidence="5">Signal recognition particle 19 kDa protein</fullName>
        <shortName evidence="5">SRP19</shortName>
    </recommendedName>
</protein>
<evidence type="ECO:0000313" key="8">
    <source>
        <dbReference type="EMBL" id="HHF48542.1"/>
    </source>
</evidence>
<evidence type="ECO:0000256" key="3">
    <source>
        <dbReference type="ARBA" id="ARBA00023135"/>
    </source>
</evidence>
<comment type="subunit">
    <text evidence="5">Part of the signal recognition particle protein translocation system, which is composed of SRP and FtsY. Archaeal SRP consists of a 7S RNA molecule of 300 nucleotides and two protein subunits: SRP54 and SRP19.</text>
</comment>
<dbReference type="HAMAP" id="MF_00305">
    <property type="entry name" value="SRP19"/>
    <property type="match status" value="1"/>
</dbReference>
<dbReference type="GO" id="GO:0048500">
    <property type="term" value="C:signal recognition particle"/>
    <property type="evidence" value="ECO:0007669"/>
    <property type="project" value="UniProtKB-UniRule"/>
</dbReference>
<keyword evidence="5" id="KW-0694">RNA-binding</keyword>
<dbReference type="InterPro" id="IPR002778">
    <property type="entry name" value="Signal_recog_particle_SRP19"/>
</dbReference>
<dbReference type="Pfam" id="PF01922">
    <property type="entry name" value="SRP19"/>
    <property type="match status" value="1"/>
</dbReference>
<keyword evidence="2 5" id="KW-0963">Cytoplasm</keyword>
<keyword evidence="4 5" id="KW-0687">Ribonucleoprotein</keyword>
<dbReference type="GO" id="GO:0006617">
    <property type="term" value="P:SRP-dependent cotranslational protein targeting to membrane, signal sequence recognition"/>
    <property type="evidence" value="ECO:0007669"/>
    <property type="project" value="TreeGrafter"/>
</dbReference>
<reference evidence="7" key="1">
    <citation type="journal article" date="2020" name="mSystems">
        <title>Genome- and Community-Level Interaction Insights into Carbon Utilization and Element Cycling Functions of Hydrothermarchaeota in Hydrothermal Sediment.</title>
        <authorList>
            <person name="Zhou Z."/>
            <person name="Liu Y."/>
            <person name="Xu W."/>
            <person name="Pan J."/>
            <person name="Luo Z.H."/>
            <person name="Li M."/>
        </authorList>
    </citation>
    <scope>NUCLEOTIDE SEQUENCE [LARGE SCALE GENOMIC DNA]</scope>
    <source>
        <strain evidence="8">SpSt-10</strain>
        <strain evidence="7">SpSt-62</strain>
        <strain evidence="6">SpSt-97</strain>
    </source>
</reference>
<proteinExistence type="inferred from homology"/>
<comment type="similarity">
    <text evidence="5">Belongs to the SRP19 family.</text>
</comment>
<comment type="subcellular location">
    <subcellularLocation>
        <location evidence="1 5">Cytoplasm</location>
    </subcellularLocation>
</comment>
<keyword evidence="3 5" id="KW-0733">Signal recognition particle</keyword>
<dbReference type="EMBL" id="DTAK01000002">
    <property type="protein sequence ID" value="HGU58666.1"/>
    <property type="molecule type" value="Genomic_DNA"/>
</dbReference>
<dbReference type="AlphaFoldDB" id="A0A7C4S5A6"/>
<dbReference type="InterPro" id="IPR036521">
    <property type="entry name" value="SRP19-like_sf"/>
</dbReference>
<dbReference type="InterPro" id="IPR022938">
    <property type="entry name" value="SRP19_arc-type"/>
</dbReference>
<dbReference type="PANTHER" id="PTHR17453">
    <property type="entry name" value="SIGNAL RECOGNITION PARTICLE 19 KD PROTEIN"/>
    <property type="match status" value="1"/>
</dbReference>
<comment type="caution">
    <text evidence="7">The sequence shown here is derived from an EMBL/GenBank/DDBJ whole genome shotgun (WGS) entry which is preliminary data.</text>
</comment>
<evidence type="ECO:0000256" key="4">
    <source>
        <dbReference type="ARBA" id="ARBA00023274"/>
    </source>
</evidence>
<dbReference type="GO" id="GO:0008312">
    <property type="term" value="F:7S RNA binding"/>
    <property type="evidence" value="ECO:0007669"/>
    <property type="project" value="UniProtKB-UniRule"/>
</dbReference>
<comment type="function">
    <text evidence="5">Involved in targeting and insertion of nascent membrane proteins into the cytoplasmic membrane. Binds directly to 7S RNA and mediates binding of the 54 kDa subunit of the SRP.</text>
</comment>
<dbReference type="EMBL" id="DTPI01000021">
    <property type="protein sequence ID" value="HGE66063.1"/>
    <property type="molecule type" value="Genomic_DNA"/>
</dbReference>
<dbReference type="EMBL" id="DRUC01000074">
    <property type="protein sequence ID" value="HHF48542.1"/>
    <property type="molecule type" value="Genomic_DNA"/>
</dbReference>
<dbReference type="SUPFAM" id="SSF69695">
    <property type="entry name" value="SRP19"/>
    <property type="match status" value="1"/>
</dbReference>
<organism evidence="7">
    <name type="scientific">Geoglobus ahangari</name>
    <dbReference type="NCBI Taxonomy" id="113653"/>
    <lineage>
        <taxon>Archaea</taxon>
        <taxon>Methanobacteriati</taxon>
        <taxon>Methanobacteriota</taxon>
        <taxon>Archaeoglobi</taxon>
        <taxon>Archaeoglobales</taxon>
        <taxon>Archaeoglobaceae</taxon>
        <taxon>Geoglobus</taxon>
    </lineage>
</organism>
<evidence type="ECO:0000256" key="5">
    <source>
        <dbReference type="HAMAP-Rule" id="MF_00305"/>
    </source>
</evidence>
<accession>A0A7C4S5A6</accession>
<evidence type="ECO:0000313" key="6">
    <source>
        <dbReference type="EMBL" id="HGE66063.1"/>
    </source>
</evidence>
<evidence type="ECO:0000313" key="7">
    <source>
        <dbReference type="EMBL" id="HGU58666.1"/>
    </source>
</evidence>